<dbReference type="EMBL" id="LAZR01036948">
    <property type="protein sequence ID" value="KKL23506.1"/>
    <property type="molecule type" value="Genomic_DNA"/>
</dbReference>
<name>A0A0F9E0R8_9ZZZZ</name>
<organism evidence="1">
    <name type="scientific">marine sediment metagenome</name>
    <dbReference type="NCBI Taxonomy" id="412755"/>
    <lineage>
        <taxon>unclassified sequences</taxon>
        <taxon>metagenomes</taxon>
        <taxon>ecological metagenomes</taxon>
    </lineage>
</organism>
<reference evidence="1" key="1">
    <citation type="journal article" date="2015" name="Nature">
        <title>Complex archaea that bridge the gap between prokaryotes and eukaryotes.</title>
        <authorList>
            <person name="Spang A."/>
            <person name="Saw J.H."/>
            <person name="Jorgensen S.L."/>
            <person name="Zaremba-Niedzwiedzka K."/>
            <person name="Martijn J."/>
            <person name="Lind A.E."/>
            <person name="van Eijk R."/>
            <person name="Schleper C."/>
            <person name="Guy L."/>
            <person name="Ettema T.J."/>
        </authorList>
    </citation>
    <scope>NUCLEOTIDE SEQUENCE</scope>
</reference>
<evidence type="ECO:0000313" key="1">
    <source>
        <dbReference type="EMBL" id="KKL23506.1"/>
    </source>
</evidence>
<feature type="non-terminal residue" evidence="1">
    <location>
        <position position="1"/>
    </location>
</feature>
<gene>
    <name evidence="1" type="ORF">LCGC14_2424670</name>
</gene>
<protein>
    <submittedName>
        <fullName evidence="1">Uncharacterized protein</fullName>
    </submittedName>
</protein>
<comment type="caution">
    <text evidence="1">The sequence shown here is derived from an EMBL/GenBank/DDBJ whole genome shotgun (WGS) entry which is preliminary data.</text>
</comment>
<sequence length="84" mass="9702">GQFVQRGDNHYDVRPTHLIAFRAWPGEGCEEANFGLCIYPKTIEIDDHSTGRKRRIRTGLSGWCWSSFCKFRHDSRHHNSLNGA</sequence>
<dbReference type="AlphaFoldDB" id="A0A0F9E0R8"/>
<proteinExistence type="predicted"/>
<accession>A0A0F9E0R8</accession>